<dbReference type="GO" id="GO:0006398">
    <property type="term" value="P:mRNA 3'-end processing by stem-loop binding and cleavage"/>
    <property type="evidence" value="ECO:0007669"/>
    <property type="project" value="InterPro"/>
</dbReference>
<dbReference type="SUPFAM" id="SSF56281">
    <property type="entry name" value="Metallo-hydrolase/oxidoreductase"/>
    <property type="match status" value="1"/>
</dbReference>
<dbReference type="AlphaFoldDB" id="A0A9P6NRH6"/>
<feature type="domain" description="Beta-Casp" evidence="6">
    <location>
        <begin position="316"/>
        <end position="449"/>
    </location>
</feature>
<organism evidence="7 8">
    <name type="scientific">Cronartium quercuum f. sp. fusiforme G11</name>
    <dbReference type="NCBI Taxonomy" id="708437"/>
    <lineage>
        <taxon>Eukaryota</taxon>
        <taxon>Fungi</taxon>
        <taxon>Dikarya</taxon>
        <taxon>Basidiomycota</taxon>
        <taxon>Pucciniomycotina</taxon>
        <taxon>Pucciniomycetes</taxon>
        <taxon>Pucciniales</taxon>
        <taxon>Coleosporiaceae</taxon>
        <taxon>Cronartium</taxon>
    </lineage>
</organism>
<evidence type="ECO:0000256" key="2">
    <source>
        <dbReference type="ARBA" id="ARBA00022664"/>
    </source>
</evidence>
<evidence type="ECO:0000256" key="5">
    <source>
        <dbReference type="SAM" id="MobiDB-lite"/>
    </source>
</evidence>
<dbReference type="InterPro" id="IPR022712">
    <property type="entry name" value="Beta_Casp"/>
</dbReference>
<dbReference type="InterPro" id="IPR027075">
    <property type="entry name" value="CPSF2"/>
</dbReference>
<dbReference type="GO" id="GO:0003723">
    <property type="term" value="F:RNA binding"/>
    <property type="evidence" value="ECO:0007669"/>
    <property type="project" value="UniProtKB-KW"/>
</dbReference>
<keyword evidence="8" id="KW-1185">Reference proteome</keyword>
<comment type="similarity">
    <text evidence="4">Belongs to the metallo-beta-lactamase superfamily. RNA-metabolizing metallo-beta-lactamase-like family. CPSF2/YSH1 subfamily.</text>
</comment>
<evidence type="ECO:0000313" key="7">
    <source>
        <dbReference type="EMBL" id="KAG0150883.1"/>
    </source>
</evidence>
<comment type="caution">
    <text evidence="7">The sequence shown here is derived from an EMBL/GenBank/DDBJ whole genome shotgun (WGS) entry which is preliminary data.</text>
</comment>
<dbReference type="PANTHER" id="PTHR45922">
    <property type="entry name" value="CLEAVAGE AND POLYADENYLATION SPECIFICITY FACTOR SUBUNIT 2"/>
    <property type="match status" value="1"/>
</dbReference>
<dbReference type="Proteomes" id="UP000886653">
    <property type="component" value="Unassembled WGS sequence"/>
</dbReference>
<feature type="region of interest" description="Disordered" evidence="5">
    <location>
        <begin position="505"/>
        <end position="542"/>
    </location>
</feature>
<dbReference type="InterPro" id="IPR025069">
    <property type="entry name" value="Cpsf2_C"/>
</dbReference>
<sequence length="876" mass="96368">MAITITPLSFEPDCLSYLINFDNALILIDCGYSNSINPQNLNYLERLADLAHKLDLLIISHPLLSSLALVPYLRVKLGLRCPIYATLPTKEMGRWTVEEWVIQRATEEPSPLSRSVIDHQLLDQSQPWNRRSLFEPQAFHPSSPTTLQSADVTEQPMTTTNRADEVWKVSLKELRDTFDGIIAVRYSQPIHLAGKLRPLTLTAHRSGHTIGGTIWTLRSPLHTVSSSSSSTLIYAPIFNHLKERHLDSAALLTSTSEGMRVGPGMGRPMVMMVGTERSVCKSVRRKDRDQILLDNITSTLRNGNTVLVPTDASARLIELLLLLDAHWTTVKLDPIPLCLVSATGKDVVAFVRSLTEWMNPLGMAEESLKSRHQHSETHGLLRFRHVKFFNSPEALEKDFGLEKPKLILAVPACLSYGYSRRLFTKIACSPGNLLVLTSMGQEGSLARWLAEQAAGEEGLYGSGKLPEVVKLDSSIEVELKRRVILEGEELEQYIEEKRKAKERRAKHEAMLARSRRMVDEEEEDDESDSDSTSTVSSTKAEAMVPRDEFVDEQEMVAFDIYVKGGSSRHQRLRMFPFVERRRKVDVYGEVLDVDGWLRRGDGVQRSGAKAEGGGVKRKWDDAGEDGSAEPPSKFVSNTESVNVCCQALLIDLEGKADARALQTIMPQINPKSLVLIHGTPASHQAFTATMPSLALDRIFAPKVGESSVVGHEAKSFSVRLGDGLMSSLRLSKIEGFEVGFLTGTLQLADESTIPTLDHPPPGTVISRQARTRRSEGLKPDSDTLEPLPLPPSIFIGDLRLATLRTQLSTLGIPAEFAAEGVLVCGPVPEQVPGVGGATVAVRKSGKGELVIEGPLGITFGRVKEVVYGLHAAMGGT</sequence>
<reference evidence="7" key="1">
    <citation type="submission" date="2013-11" db="EMBL/GenBank/DDBJ databases">
        <title>Genome sequence of the fusiform rust pathogen reveals effectors for host alternation and coevolution with pine.</title>
        <authorList>
            <consortium name="DOE Joint Genome Institute"/>
            <person name="Smith K."/>
            <person name="Pendleton A."/>
            <person name="Kubisiak T."/>
            <person name="Anderson C."/>
            <person name="Salamov A."/>
            <person name="Aerts A."/>
            <person name="Riley R."/>
            <person name="Clum A."/>
            <person name="Lindquist E."/>
            <person name="Ence D."/>
            <person name="Campbell M."/>
            <person name="Kronenberg Z."/>
            <person name="Feau N."/>
            <person name="Dhillon B."/>
            <person name="Hamelin R."/>
            <person name="Burleigh J."/>
            <person name="Smith J."/>
            <person name="Yandell M."/>
            <person name="Nelson C."/>
            <person name="Grigoriev I."/>
            <person name="Davis J."/>
        </authorList>
    </citation>
    <scope>NUCLEOTIDE SEQUENCE</scope>
    <source>
        <strain evidence="7">G11</strain>
    </source>
</reference>
<dbReference type="InterPro" id="IPR001279">
    <property type="entry name" value="Metallo-B-lactamas"/>
</dbReference>
<evidence type="ECO:0000256" key="3">
    <source>
        <dbReference type="ARBA" id="ARBA00023242"/>
    </source>
</evidence>
<dbReference type="PANTHER" id="PTHR45922:SF1">
    <property type="entry name" value="CLEAVAGE AND POLYADENYLATION SPECIFICITY FACTOR SUBUNIT 2"/>
    <property type="match status" value="1"/>
</dbReference>
<keyword evidence="2 4" id="KW-0507">mRNA processing</keyword>
<evidence type="ECO:0000259" key="6">
    <source>
        <dbReference type="SMART" id="SM01027"/>
    </source>
</evidence>
<dbReference type="OrthoDB" id="64353at2759"/>
<proteinExistence type="inferred from homology"/>
<dbReference type="EMBL" id="MU167216">
    <property type="protein sequence ID" value="KAG0150883.1"/>
    <property type="molecule type" value="Genomic_DNA"/>
</dbReference>
<accession>A0A9P6NRH6</accession>
<dbReference type="Pfam" id="PF16661">
    <property type="entry name" value="Lactamase_B_6"/>
    <property type="match status" value="2"/>
</dbReference>
<feature type="region of interest" description="Disordered" evidence="5">
    <location>
        <begin position="603"/>
        <end position="634"/>
    </location>
</feature>
<comment type="subcellular location">
    <subcellularLocation>
        <location evidence="1 4">Nucleus</location>
    </subcellularLocation>
</comment>
<dbReference type="GO" id="GO:0005847">
    <property type="term" value="C:mRNA cleavage and polyadenylation specificity factor complex"/>
    <property type="evidence" value="ECO:0007669"/>
    <property type="project" value="InterPro"/>
</dbReference>
<feature type="region of interest" description="Disordered" evidence="5">
    <location>
        <begin position="751"/>
        <end position="785"/>
    </location>
</feature>
<protein>
    <recommendedName>
        <fullName evidence="4">Cleavage and polyadenylation specificity factor subunit 2</fullName>
    </recommendedName>
    <alternativeName>
        <fullName evidence="4">Cleavage and polyadenylation specificity factor 100 kDa subunit</fullName>
    </alternativeName>
</protein>
<feature type="compositionally biased region" description="Acidic residues" evidence="5">
    <location>
        <begin position="519"/>
        <end position="529"/>
    </location>
</feature>
<feature type="compositionally biased region" description="Basic and acidic residues" evidence="5">
    <location>
        <begin position="772"/>
        <end position="781"/>
    </location>
</feature>
<gene>
    <name evidence="7" type="ORF">CROQUDRAFT_720114</name>
</gene>
<name>A0A9P6NRH6_9BASI</name>
<keyword evidence="4" id="KW-0694">RNA-binding</keyword>
<dbReference type="InterPro" id="IPR036866">
    <property type="entry name" value="RibonucZ/Hydroxyglut_hydro"/>
</dbReference>
<evidence type="ECO:0000256" key="1">
    <source>
        <dbReference type="ARBA" id="ARBA00004123"/>
    </source>
</evidence>
<dbReference type="Pfam" id="PF10996">
    <property type="entry name" value="Beta-Casp"/>
    <property type="match status" value="1"/>
</dbReference>
<keyword evidence="3 4" id="KW-0539">Nucleus</keyword>
<dbReference type="SMART" id="SM01027">
    <property type="entry name" value="Beta-Casp"/>
    <property type="match status" value="1"/>
</dbReference>
<dbReference type="Gene3D" id="3.60.15.10">
    <property type="entry name" value="Ribonuclease Z/Hydroxyacylglutathione hydrolase-like"/>
    <property type="match status" value="1"/>
</dbReference>
<evidence type="ECO:0000313" key="8">
    <source>
        <dbReference type="Proteomes" id="UP000886653"/>
    </source>
</evidence>
<dbReference type="Pfam" id="PF13299">
    <property type="entry name" value="CPSF100_C"/>
    <property type="match status" value="1"/>
</dbReference>
<evidence type="ECO:0000256" key="4">
    <source>
        <dbReference type="RuleBase" id="RU365006"/>
    </source>
</evidence>